<evidence type="ECO:0000313" key="10">
    <source>
        <dbReference type="Proteomes" id="UP000468591"/>
    </source>
</evidence>
<dbReference type="EMBL" id="JAABNT010000033">
    <property type="protein sequence ID" value="NEK25026.1"/>
    <property type="molecule type" value="Genomic_DNA"/>
</dbReference>
<dbReference type="CDD" id="cd00609">
    <property type="entry name" value="AAT_like"/>
    <property type="match status" value="1"/>
</dbReference>
<evidence type="ECO:0000256" key="3">
    <source>
        <dbReference type="ARBA" id="ARBA00012753"/>
    </source>
</evidence>
<dbReference type="InterPro" id="IPR015422">
    <property type="entry name" value="PyrdxlP-dep_Trfase_small"/>
</dbReference>
<dbReference type="AlphaFoldDB" id="A0A6P0CJ06"/>
<dbReference type="InterPro" id="IPR015424">
    <property type="entry name" value="PyrdxlP-dep_Trfase"/>
</dbReference>
<keyword evidence="5 9" id="KW-0808">Transferase</keyword>
<protein>
    <recommendedName>
        <fullName evidence="3">aspartate transaminase</fullName>
        <ecNumber evidence="3">2.6.1.1</ecNumber>
    </recommendedName>
</protein>
<sequence length="397" mass="43820">MDQEFDPRARLVASRSRDLAISAIKEMSIRSAKIPDAASLAWGLPSFRTPSPIRDAVAQALESDSKLGMYTLPGGLPELCKTVAAAHEHRTGQRVDPENNITITAGNMEGLNTLFSVLIDPGDEVIVTDPGFVSHISQIRFNGGFPVYWKMDEDRDWEPDISDLPGLIGPRTKAIVLVSPSNPTGCILSEATLRAVAALARDNGLLVILDDPYSHFTYENRATYFNLASLPEFADHIAYLFTFSKCYAMSGWRAGYMVMPAALRADVVKVHDLTMICTPHISQVAAQAALEGDQSHLVEFERTLGRRRDLICERLDRLDNVFQYVRPQGAYYVFPRVIGAQGDDLSFAHQLLDQAHVAVTPGSAFGPSGRYHVRMAFCVEDDVINTAFDRMEAHFGT</sequence>
<comment type="catalytic activity">
    <reaction evidence="7">
        <text>L-aspartate + 2-oxoglutarate = oxaloacetate + L-glutamate</text>
        <dbReference type="Rhea" id="RHEA:21824"/>
        <dbReference type="ChEBI" id="CHEBI:16452"/>
        <dbReference type="ChEBI" id="CHEBI:16810"/>
        <dbReference type="ChEBI" id="CHEBI:29985"/>
        <dbReference type="ChEBI" id="CHEBI:29991"/>
        <dbReference type="EC" id="2.6.1.1"/>
    </reaction>
</comment>
<accession>A0A6P0CJ06</accession>
<evidence type="ECO:0000259" key="8">
    <source>
        <dbReference type="Pfam" id="PF00155"/>
    </source>
</evidence>
<evidence type="ECO:0000256" key="4">
    <source>
        <dbReference type="ARBA" id="ARBA00022576"/>
    </source>
</evidence>
<dbReference type="InterPro" id="IPR050596">
    <property type="entry name" value="AspAT/PAT-like"/>
</dbReference>
<comment type="similarity">
    <text evidence="2">Belongs to the class-I pyridoxal-phosphate-dependent aminotransferase family.</text>
</comment>
<keyword evidence="4 9" id="KW-0032">Aminotransferase</keyword>
<dbReference type="SUPFAM" id="SSF53383">
    <property type="entry name" value="PLP-dependent transferases"/>
    <property type="match status" value="1"/>
</dbReference>
<dbReference type="PANTHER" id="PTHR46383">
    <property type="entry name" value="ASPARTATE AMINOTRANSFERASE"/>
    <property type="match status" value="1"/>
</dbReference>
<evidence type="ECO:0000256" key="1">
    <source>
        <dbReference type="ARBA" id="ARBA00001933"/>
    </source>
</evidence>
<dbReference type="Proteomes" id="UP000468591">
    <property type="component" value="Unassembled WGS sequence"/>
</dbReference>
<name>A0A6P0CJ06_9RHOB</name>
<proteinExistence type="inferred from homology"/>
<feature type="domain" description="Aminotransferase class I/classII large" evidence="8">
    <location>
        <begin position="40"/>
        <end position="387"/>
    </location>
</feature>
<dbReference type="InterPro" id="IPR004839">
    <property type="entry name" value="Aminotransferase_I/II_large"/>
</dbReference>
<dbReference type="GO" id="GO:0030170">
    <property type="term" value="F:pyridoxal phosphate binding"/>
    <property type="evidence" value="ECO:0007669"/>
    <property type="project" value="InterPro"/>
</dbReference>
<keyword evidence="10" id="KW-1185">Reference proteome</keyword>
<dbReference type="GO" id="GO:0006520">
    <property type="term" value="P:amino acid metabolic process"/>
    <property type="evidence" value="ECO:0007669"/>
    <property type="project" value="InterPro"/>
</dbReference>
<dbReference type="Gene3D" id="3.40.640.10">
    <property type="entry name" value="Type I PLP-dependent aspartate aminotransferase-like (Major domain)"/>
    <property type="match status" value="1"/>
</dbReference>
<evidence type="ECO:0000256" key="2">
    <source>
        <dbReference type="ARBA" id="ARBA00007441"/>
    </source>
</evidence>
<evidence type="ECO:0000256" key="7">
    <source>
        <dbReference type="ARBA" id="ARBA00049185"/>
    </source>
</evidence>
<organism evidence="9 10">
    <name type="scientific">Sulfitobacter sediminilitoris</name>
    <dbReference type="NCBI Taxonomy" id="2698830"/>
    <lineage>
        <taxon>Bacteria</taxon>
        <taxon>Pseudomonadati</taxon>
        <taxon>Pseudomonadota</taxon>
        <taxon>Alphaproteobacteria</taxon>
        <taxon>Rhodobacterales</taxon>
        <taxon>Roseobacteraceae</taxon>
        <taxon>Sulfitobacter</taxon>
    </lineage>
</organism>
<reference evidence="9 10" key="1">
    <citation type="submission" date="2020-01" db="EMBL/GenBank/DDBJ databases">
        <title>Sulfitobacter sediminilitoris sp. nov., isolated from a tidal flat.</title>
        <authorList>
            <person name="Park S."/>
            <person name="Yoon J.-H."/>
        </authorList>
    </citation>
    <scope>NUCLEOTIDE SEQUENCE [LARGE SCALE GENOMIC DNA]</scope>
    <source>
        <strain evidence="9 10">JBTF-M27</strain>
    </source>
</reference>
<evidence type="ECO:0000256" key="6">
    <source>
        <dbReference type="ARBA" id="ARBA00022898"/>
    </source>
</evidence>
<dbReference type="GO" id="GO:0004069">
    <property type="term" value="F:L-aspartate:2-oxoglutarate aminotransferase activity"/>
    <property type="evidence" value="ECO:0007669"/>
    <property type="project" value="UniProtKB-EC"/>
</dbReference>
<gene>
    <name evidence="9" type="ORF">GV827_21915</name>
</gene>
<keyword evidence="6" id="KW-0663">Pyridoxal phosphate</keyword>
<dbReference type="Pfam" id="PF00155">
    <property type="entry name" value="Aminotran_1_2"/>
    <property type="match status" value="1"/>
</dbReference>
<comment type="caution">
    <text evidence="9">The sequence shown here is derived from an EMBL/GenBank/DDBJ whole genome shotgun (WGS) entry which is preliminary data.</text>
</comment>
<comment type="cofactor">
    <cofactor evidence="1">
        <name>pyridoxal 5'-phosphate</name>
        <dbReference type="ChEBI" id="CHEBI:597326"/>
    </cofactor>
</comment>
<dbReference type="Gene3D" id="3.90.1150.10">
    <property type="entry name" value="Aspartate Aminotransferase, domain 1"/>
    <property type="match status" value="1"/>
</dbReference>
<dbReference type="RefSeq" id="WP_164356236.1">
    <property type="nucleotide sequence ID" value="NZ_JAABNT010000033.1"/>
</dbReference>
<dbReference type="EC" id="2.6.1.1" evidence="3"/>
<dbReference type="PANTHER" id="PTHR46383:SF1">
    <property type="entry name" value="ASPARTATE AMINOTRANSFERASE"/>
    <property type="match status" value="1"/>
</dbReference>
<evidence type="ECO:0000313" key="9">
    <source>
        <dbReference type="EMBL" id="NEK25026.1"/>
    </source>
</evidence>
<dbReference type="InterPro" id="IPR015421">
    <property type="entry name" value="PyrdxlP-dep_Trfase_major"/>
</dbReference>
<evidence type="ECO:0000256" key="5">
    <source>
        <dbReference type="ARBA" id="ARBA00022679"/>
    </source>
</evidence>